<evidence type="ECO:0000256" key="3">
    <source>
        <dbReference type="ARBA" id="ARBA00023163"/>
    </source>
</evidence>
<name>A0A4R2PB75_9BACL</name>
<gene>
    <name evidence="5" type="ORF">EV207_10243</name>
</gene>
<dbReference type="PANTHER" id="PTHR44846">
    <property type="entry name" value="MANNOSYL-D-GLYCERATE TRANSPORT/METABOLISM SYSTEM REPRESSOR MNGR-RELATED"/>
    <property type="match status" value="1"/>
</dbReference>
<dbReference type="GO" id="GO:0003677">
    <property type="term" value="F:DNA binding"/>
    <property type="evidence" value="ECO:0007669"/>
    <property type="project" value="UniProtKB-KW"/>
</dbReference>
<dbReference type="Proteomes" id="UP000295416">
    <property type="component" value="Unassembled WGS sequence"/>
</dbReference>
<accession>A0A4R2PB75</accession>
<keyword evidence="2" id="KW-0238">DNA-binding</keyword>
<feature type="domain" description="HTH gntR-type" evidence="4">
    <location>
        <begin position="9"/>
        <end position="75"/>
    </location>
</feature>
<evidence type="ECO:0000313" key="6">
    <source>
        <dbReference type="Proteomes" id="UP000295416"/>
    </source>
</evidence>
<dbReference type="RefSeq" id="WP_132743079.1">
    <property type="nucleotide sequence ID" value="NZ_SLXK01000002.1"/>
</dbReference>
<keyword evidence="6" id="KW-1185">Reference proteome</keyword>
<dbReference type="PROSITE" id="PS50949">
    <property type="entry name" value="HTH_GNTR"/>
    <property type="match status" value="1"/>
</dbReference>
<keyword evidence="3" id="KW-0804">Transcription</keyword>
<dbReference type="InterPro" id="IPR000524">
    <property type="entry name" value="Tscrpt_reg_HTH_GntR"/>
</dbReference>
<dbReference type="Pfam" id="PF00392">
    <property type="entry name" value="GntR"/>
    <property type="match status" value="1"/>
</dbReference>
<evidence type="ECO:0000256" key="2">
    <source>
        <dbReference type="ARBA" id="ARBA00023125"/>
    </source>
</evidence>
<proteinExistence type="predicted"/>
<dbReference type="InterPro" id="IPR050679">
    <property type="entry name" value="Bact_HTH_transcr_reg"/>
</dbReference>
<dbReference type="EMBL" id="SLXK01000002">
    <property type="protein sequence ID" value="TCP31554.1"/>
    <property type="molecule type" value="Genomic_DNA"/>
</dbReference>
<keyword evidence="1" id="KW-0805">Transcription regulation</keyword>
<dbReference type="SMART" id="SM00866">
    <property type="entry name" value="UTRA"/>
    <property type="match status" value="1"/>
</dbReference>
<dbReference type="Pfam" id="PF07702">
    <property type="entry name" value="UTRA"/>
    <property type="match status" value="1"/>
</dbReference>
<dbReference type="OrthoDB" id="9815017at2"/>
<dbReference type="PANTHER" id="PTHR44846:SF1">
    <property type="entry name" value="MANNOSYL-D-GLYCERATE TRANSPORT_METABOLISM SYSTEM REPRESSOR MNGR-RELATED"/>
    <property type="match status" value="1"/>
</dbReference>
<dbReference type="Gene3D" id="3.40.1410.10">
    <property type="entry name" value="Chorismate lyase-like"/>
    <property type="match status" value="1"/>
</dbReference>
<sequence length="238" mass="28143">MKLDENNPIPLHVQLTNILEKQILDGLYKEKIPSERELMDMYDVSRSTVREAVSTLVQEGILEKRHGRGTFVSNKPVQEWLKMSSFTEATKNLEIKLLECKKTPAPEHLKHIPDYENECYYIERLRLKDQIPVAIERHFYPITLGEQLINYDLTQTILYDTLESHLKIKFWESEQIVSCEPPSDDDAENLEISNQMYLLTTERMMYNPDGDLIEYYKGLFRPDMYSIHMKMTRKSNIY</sequence>
<evidence type="ECO:0000259" key="4">
    <source>
        <dbReference type="PROSITE" id="PS50949"/>
    </source>
</evidence>
<dbReference type="GO" id="GO:0045892">
    <property type="term" value="P:negative regulation of DNA-templated transcription"/>
    <property type="evidence" value="ECO:0007669"/>
    <property type="project" value="TreeGrafter"/>
</dbReference>
<dbReference type="InterPro" id="IPR036390">
    <property type="entry name" value="WH_DNA-bd_sf"/>
</dbReference>
<organism evidence="5 6">
    <name type="scientific">Scopulibacillus darangshiensis</name>
    <dbReference type="NCBI Taxonomy" id="442528"/>
    <lineage>
        <taxon>Bacteria</taxon>
        <taxon>Bacillati</taxon>
        <taxon>Bacillota</taxon>
        <taxon>Bacilli</taxon>
        <taxon>Bacillales</taxon>
        <taxon>Sporolactobacillaceae</taxon>
        <taxon>Scopulibacillus</taxon>
    </lineage>
</organism>
<dbReference type="GO" id="GO:0003700">
    <property type="term" value="F:DNA-binding transcription factor activity"/>
    <property type="evidence" value="ECO:0007669"/>
    <property type="project" value="InterPro"/>
</dbReference>
<dbReference type="AlphaFoldDB" id="A0A4R2PB75"/>
<dbReference type="PRINTS" id="PR00035">
    <property type="entry name" value="HTHGNTR"/>
</dbReference>
<dbReference type="SMART" id="SM00345">
    <property type="entry name" value="HTH_GNTR"/>
    <property type="match status" value="1"/>
</dbReference>
<evidence type="ECO:0000313" key="5">
    <source>
        <dbReference type="EMBL" id="TCP31554.1"/>
    </source>
</evidence>
<dbReference type="SUPFAM" id="SSF64288">
    <property type="entry name" value="Chorismate lyase-like"/>
    <property type="match status" value="1"/>
</dbReference>
<reference evidence="5 6" key="1">
    <citation type="submission" date="2019-03" db="EMBL/GenBank/DDBJ databases">
        <title>Genomic Encyclopedia of Type Strains, Phase IV (KMG-IV): sequencing the most valuable type-strain genomes for metagenomic binning, comparative biology and taxonomic classification.</title>
        <authorList>
            <person name="Goeker M."/>
        </authorList>
    </citation>
    <scope>NUCLEOTIDE SEQUENCE [LARGE SCALE GENOMIC DNA]</scope>
    <source>
        <strain evidence="5 6">DSM 19377</strain>
    </source>
</reference>
<dbReference type="InterPro" id="IPR011663">
    <property type="entry name" value="UTRA"/>
</dbReference>
<dbReference type="SUPFAM" id="SSF46785">
    <property type="entry name" value="Winged helix' DNA-binding domain"/>
    <property type="match status" value="1"/>
</dbReference>
<dbReference type="InterPro" id="IPR028978">
    <property type="entry name" value="Chorismate_lyase_/UTRA_dom_sf"/>
</dbReference>
<protein>
    <submittedName>
        <fullName evidence="5">GntR family transcriptional regulator</fullName>
    </submittedName>
</protein>
<dbReference type="InterPro" id="IPR036388">
    <property type="entry name" value="WH-like_DNA-bd_sf"/>
</dbReference>
<dbReference type="Gene3D" id="1.10.10.10">
    <property type="entry name" value="Winged helix-like DNA-binding domain superfamily/Winged helix DNA-binding domain"/>
    <property type="match status" value="1"/>
</dbReference>
<evidence type="ECO:0000256" key="1">
    <source>
        <dbReference type="ARBA" id="ARBA00023015"/>
    </source>
</evidence>
<dbReference type="CDD" id="cd07377">
    <property type="entry name" value="WHTH_GntR"/>
    <property type="match status" value="1"/>
</dbReference>
<comment type="caution">
    <text evidence="5">The sequence shown here is derived from an EMBL/GenBank/DDBJ whole genome shotgun (WGS) entry which is preliminary data.</text>
</comment>